<gene>
    <name evidence="1" type="ORF">AA0113_g9172</name>
</gene>
<proteinExistence type="predicted"/>
<protein>
    <submittedName>
        <fullName evidence="1">Uncharacterized protein</fullName>
    </submittedName>
</protein>
<evidence type="ECO:0000313" key="2">
    <source>
        <dbReference type="Proteomes" id="UP000293823"/>
    </source>
</evidence>
<reference evidence="2" key="1">
    <citation type="journal article" date="2019" name="bioRxiv">
        <title>Genomics, evolutionary history and diagnostics of the Alternaria alternata species group including apple and Asian pear pathotypes.</title>
        <authorList>
            <person name="Armitage A.D."/>
            <person name="Cockerton H.M."/>
            <person name="Sreenivasaprasad S."/>
            <person name="Woodhall J.W."/>
            <person name="Lane C.R."/>
            <person name="Harrison R.J."/>
            <person name="Clarkson J.P."/>
        </authorList>
    </citation>
    <scope>NUCLEOTIDE SEQUENCE [LARGE SCALE GENOMIC DNA]</scope>
    <source>
        <strain evidence="2">RGR 97.0016</strain>
    </source>
</reference>
<dbReference type="AlphaFoldDB" id="A0A4Q4RCH4"/>
<name>A0A4Q4RCH4_9PLEO</name>
<dbReference type="EMBL" id="PEJP01000040">
    <property type="protein sequence ID" value="RYO54275.1"/>
    <property type="molecule type" value="Genomic_DNA"/>
</dbReference>
<comment type="caution">
    <text evidence="1">The sequence shown here is derived from an EMBL/GenBank/DDBJ whole genome shotgun (WGS) entry which is preliminary data.</text>
</comment>
<keyword evidence="2" id="KW-1185">Reference proteome</keyword>
<sequence length="55" mass="6298">MTQIATILLQENALPSTIRERKPRRDIVNALRNGTILDFRSRSPSPLTRPIPLFI</sequence>
<dbReference type="Proteomes" id="UP000293823">
    <property type="component" value="Unassembled WGS sequence"/>
</dbReference>
<accession>A0A4Q4RCH4</accession>
<evidence type="ECO:0000313" key="1">
    <source>
        <dbReference type="EMBL" id="RYO54275.1"/>
    </source>
</evidence>
<organism evidence="1 2">
    <name type="scientific">Alternaria arborescens</name>
    <dbReference type="NCBI Taxonomy" id="156630"/>
    <lineage>
        <taxon>Eukaryota</taxon>
        <taxon>Fungi</taxon>
        <taxon>Dikarya</taxon>
        <taxon>Ascomycota</taxon>
        <taxon>Pezizomycotina</taxon>
        <taxon>Dothideomycetes</taxon>
        <taxon>Pleosporomycetidae</taxon>
        <taxon>Pleosporales</taxon>
        <taxon>Pleosporineae</taxon>
        <taxon>Pleosporaceae</taxon>
        <taxon>Alternaria</taxon>
        <taxon>Alternaria sect. Alternaria</taxon>
    </lineage>
</organism>